<evidence type="ECO:0000313" key="3">
    <source>
        <dbReference type="Proteomes" id="UP000314294"/>
    </source>
</evidence>
<dbReference type="Proteomes" id="UP000314294">
    <property type="component" value="Unassembled WGS sequence"/>
</dbReference>
<evidence type="ECO:0000313" key="2">
    <source>
        <dbReference type="EMBL" id="TNN61558.1"/>
    </source>
</evidence>
<feature type="compositionally biased region" description="Low complexity" evidence="1">
    <location>
        <begin position="53"/>
        <end position="62"/>
    </location>
</feature>
<feature type="region of interest" description="Disordered" evidence="1">
    <location>
        <begin position="94"/>
        <end position="137"/>
    </location>
</feature>
<name>A0A4Z2H6L5_9TELE</name>
<accession>A0A4Z2H6L5</accession>
<organism evidence="2 3">
    <name type="scientific">Liparis tanakae</name>
    <name type="common">Tanaka's snailfish</name>
    <dbReference type="NCBI Taxonomy" id="230148"/>
    <lineage>
        <taxon>Eukaryota</taxon>
        <taxon>Metazoa</taxon>
        <taxon>Chordata</taxon>
        <taxon>Craniata</taxon>
        <taxon>Vertebrata</taxon>
        <taxon>Euteleostomi</taxon>
        <taxon>Actinopterygii</taxon>
        <taxon>Neopterygii</taxon>
        <taxon>Teleostei</taxon>
        <taxon>Neoteleostei</taxon>
        <taxon>Acanthomorphata</taxon>
        <taxon>Eupercaria</taxon>
        <taxon>Perciformes</taxon>
        <taxon>Cottioidei</taxon>
        <taxon>Cottales</taxon>
        <taxon>Liparidae</taxon>
        <taxon>Liparis</taxon>
    </lineage>
</organism>
<feature type="region of interest" description="Disordered" evidence="1">
    <location>
        <begin position="1"/>
        <end position="68"/>
    </location>
</feature>
<reference evidence="2 3" key="1">
    <citation type="submission" date="2019-03" db="EMBL/GenBank/DDBJ databases">
        <title>First draft genome of Liparis tanakae, snailfish: a comprehensive survey of snailfish specific genes.</title>
        <authorList>
            <person name="Kim W."/>
            <person name="Song I."/>
            <person name="Jeong J.-H."/>
            <person name="Kim D."/>
            <person name="Kim S."/>
            <person name="Ryu S."/>
            <person name="Song J.Y."/>
            <person name="Lee S.K."/>
        </authorList>
    </citation>
    <scope>NUCLEOTIDE SEQUENCE [LARGE SCALE GENOMIC DNA]</scope>
    <source>
        <tissue evidence="2">Muscle</tissue>
    </source>
</reference>
<protein>
    <submittedName>
        <fullName evidence="2">Uncharacterized protein</fullName>
    </submittedName>
</protein>
<evidence type="ECO:0000256" key="1">
    <source>
        <dbReference type="SAM" id="MobiDB-lite"/>
    </source>
</evidence>
<gene>
    <name evidence="2" type="ORF">EYF80_028170</name>
</gene>
<keyword evidence="3" id="KW-1185">Reference proteome</keyword>
<comment type="caution">
    <text evidence="2">The sequence shown here is derived from an EMBL/GenBank/DDBJ whole genome shotgun (WGS) entry which is preliminary data.</text>
</comment>
<dbReference type="EMBL" id="SRLO01000313">
    <property type="protein sequence ID" value="TNN61558.1"/>
    <property type="molecule type" value="Genomic_DNA"/>
</dbReference>
<feature type="compositionally biased region" description="Acidic residues" evidence="1">
    <location>
        <begin position="103"/>
        <end position="129"/>
    </location>
</feature>
<dbReference type="AlphaFoldDB" id="A0A4Z2H6L5"/>
<proteinExistence type="predicted"/>
<sequence length="312" mass="33537">MEPRGPAHRGPAPAHLRGAARRFSSSSTIMRLFSAGSLAPAAASERRRRRRPSGAAPPGAFSRKWKKSCHSSLEQPHVDALAEIHQHQAVGQLLRAHAPAVQEPEEEEEGEEEEEEGEEGEEEEEEGEEAPGGRGQLPVSQQEVVGLDVGVHHLHGVQLLHHVQDADGEVHDERLRHDLVAHGLVDVHRVLIGREERTDGVRAVPTAYQQGAVVVELAEQHATVLEEVGGAHGAEQAPHVGLQASVQLHVDVELPRVGRLLDLQRTRHRPLRGLGVGGLVHGGEGSFSEDAVDSQRRSPCGGGGVKAVLMPS</sequence>